<keyword evidence="7 11" id="KW-0472">Membrane</keyword>
<feature type="region of interest" description="Disordered" evidence="10">
    <location>
        <begin position="765"/>
        <end position="801"/>
    </location>
</feature>
<gene>
    <name evidence="12" type="primary">SLC6A17</name>
    <name evidence="12" type="ORF">g.16751</name>
</gene>
<evidence type="ECO:0000256" key="8">
    <source>
        <dbReference type="ARBA" id="ARBA00023180"/>
    </source>
</evidence>
<comment type="similarity">
    <text evidence="2">Belongs to the sodium:neurotransmitter symporter (SNF) (TC 2.A.22) family.</text>
</comment>
<feature type="transmembrane region" description="Helical" evidence="11">
    <location>
        <begin position="455"/>
        <end position="476"/>
    </location>
</feature>
<evidence type="ECO:0000256" key="9">
    <source>
        <dbReference type="PIRSR" id="PIRSR600175-1"/>
    </source>
</evidence>
<dbReference type="PRINTS" id="PR01206">
    <property type="entry name" value="ORPHTRNSPORT"/>
</dbReference>
<dbReference type="InterPro" id="IPR037272">
    <property type="entry name" value="SNS_sf"/>
</dbReference>
<dbReference type="PRINTS" id="PR00176">
    <property type="entry name" value="NANEUSMPORT"/>
</dbReference>
<dbReference type="PANTHER" id="PTHR11616">
    <property type="entry name" value="SODIUM/CHLORIDE DEPENDENT TRANSPORTER"/>
    <property type="match status" value="1"/>
</dbReference>
<feature type="transmembrane region" description="Helical" evidence="11">
    <location>
        <begin position="381"/>
        <end position="400"/>
    </location>
</feature>
<name>A0A6G1SP16_9ACAR</name>
<keyword evidence="5" id="KW-0769">Symport</keyword>
<dbReference type="Pfam" id="PF00209">
    <property type="entry name" value="SNF"/>
    <property type="match status" value="2"/>
</dbReference>
<feature type="binding site" evidence="9">
    <location>
        <position position="498"/>
    </location>
    <ligand>
        <name>Na(+)</name>
        <dbReference type="ChEBI" id="CHEBI:29101"/>
        <label>1</label>
    </ligand>
</feature>
<dbReference type="GO" id="GO:0005886">
    <property type="term" value="C:plasma membrane"/>
    <property type="evidence" value="ECO:0007669"/>
    <property type="project" value="InterPro"/>
</dbReference>
<dbReference type="AlphaFoldDB" id="A0A6G1SP16"/>
<protein>
    <submittedName>
        <fullName evidence="12">Sodium-dependent neutral amino acid transporter SLC6A17</fullName>
    </submittedName>
</protein>
<feature type="compositionally biased region" description="Acidic residues" evidence="10">
    <location>
        <begin position="607"/>
        <end position="628"/>
    </location>
</feature>
<reference evidence="12" key="1">
    <citation type="submission" date="2018-10" db="EMBL/GenBank/DDBJ databases">
        <title>Transcriptome assembly of Aceria tosichella (Wheat curl mite) Type 2.</title>
        <authorList>
            <person name="Scully E.D."/>
            <person name="Geib S.M."/>
            <person name="Palmer N.A."/>
            <person name="Gupta A.K."/>
            <person name="Sarath G."/>
            <person name="Tatineni S."/>
        </authorList>
    </citation>
    <scope>NUCLEOTIDE SEQUENCE</scope>
    <source>
        <strain evidence="12">LincolnNE</strain>
    </source>
</reference>
<keyword evidence="8" id="KW-0325">Glycoprotein</keyword>
<dbReference type="PROSITE" id="PS50267">
    <property type="entry name" value="NA_NEUROTRAN_SYMP_3"/>
    <property type="match status" value="1"/>
</dbReference>
<feature type="transmembrane region" description="Helical" evidence="11">
    <location>
        <begin position="412"/>
        <end position="435"/>
    </location>
</feature>
<feature type="transmembrane region" description="Helical" evidence="11">
    <location>
        <begin position="817"/>
        <end position="843"/>
    </location>
</feature>
<feature type="transmembrane region" description="Helical" evidence="11">
    <location>
        <begin position="890"/>
        <end position="911"/>
    </location>
</feature>
<evidence type="ECO:0000256" key="6">
    <source>
        <dbReference type="ARBA" id="ARBA00022989"/>
    </source>
</evidence>
<feature type="binding site" evidence="9">
    <location>
        <position position="205"/>
    </location>
    <ligand>
        <name>Na(+)</name>
        <dbReference type="ChEBI" id="CHEBI:29101"/>
        <label>1</label>
    </ligand>
</feature>
<feature type="region of interest" description="Disordered" evidence="10">
    <location>
        <begin position="1"/>
        <end position="95"/>
    </location>
</feature>
<feature type="compositionally biased region" description="Low complexity" evidence="10">
    <location>
        <begin position="560"/>
        <end position="575"/>
    </location>
</feature>
<evidence type="ECO:0000256" key="5">
    <source>
        <dbReference type="ARBA" id="ARBA00022847"/>
    </source>
</evidence>
<evidence type="ECO:0000256" key="7">
    <source>
        <dbReference type="ARBA" id="ARBA00023136"/>
    </source>
</evidence>
<feature type="transmembrane region" description="Helical" evidence="11">
    <location>
        <begin position="722"/>
        <end position="739"/>
    </location>
</feature>
<dbReference type="EMBL" id="GGYP01007180">
    <property type="protein sequence ID" value="MDE51951.1"/>
    <property type="molecule type" value="Transcribed_RNA"/>
</dbReference>
<comment type="subcellular location">
    <subcellularLocation>
        <location evidence="1">Membrane</location>
        <topology evidence="1">Multi-pass membrane protein</topology>
    </subcellularLocation>
</comment>
<evidence type="ECO:0000256" key="11">
    <source>
        <dbReference type="SAM" id="Phobius"/>
    </source>
</evidence>
<keyword evidence="3" id="KW-0813">Transport</keyword>
<dbReference type="GO" id="GO:0015293">
    <property type="term" value="F:symporter activity"/>
    <property type="evidence" value="ECO:0007669"/>
    <property type="project" value="UniProtKB-KW"/>
</dbReference>
<feature type="transmembrane region" description="Helical" evidence="11">
    <location>
        <begin position="219"/>
        <end position="243"/>
    </location>
</feature>
<feature type="transmembrane region" description="Helical" evidence="11">
    <location>
        <begin position="952"/>
        <end position="974"/>
    </location>
</feature>
<evidence type="ECO:0000256" key="2">
    <source>
        <dbReference type="ARBA" id="ARBA00006459"/>
    </source>
</evidence>
<evidence type="ECO:0000313" key="12">
    <source>
        <dbReference type="EMBL" id="MDE51951.1"/>
    </source>
</evidence>
<keyword evidence="9" id="KW-0479">Metal-binding</keyword>
<feature type="transmembrane region" description="Helical" evidence="11">
    <location>
        <begin position="192"/>
        <end position="213"/>
    </location>
</feature>
<dbReference type="InterPro" id="IPR000175">
    <property type="entry name" value="Na/ntran_symport"/>
</dbReference>
<evidence type="ECO:0000256" key="10">
    <source>
        <dbReference type="SAM" id="MobiDB-lite"/>
    </source>
</evidence>
<dbReference type="InterPro" id="IPR002438">
    <property type="entry name" value="Neutral_aa_SLC6"/>
</dbReference>
<dbReference type="GO" id="GO:0006865">
    <property type="term" value="P:amino acid transport"/>
    <property type="evidence" value="ECO:0007669"/>
    <property type="project" value="TreeGrafter"/>
</dbReference>
<evidence type="ECO:0000256" key="4">
    <source>
        <dbReference type="ARBA" id="ARBA00022692"/>
    </source>
</evidence>
<evidence type="ECO:0000256" key="3">
    <source>
        <dbReference type="ARBA" id="ARBA00022448"/>
    </source>
</evidence>
<feature type="transmembrane region" description="Helical" evidence="11">
    <location>
        <begin position="849"/>
        <end position="870"/>
    </location>
</feature>
<keyword evidence="6 11" id="KW-1133">Transmembrane helix</keyword>
<keyword evidence="9" id="KW-0915">Sodium</keyword>
<dbReference type="GO" id="GO:0046872">
    <property type="term" value="F:metal ion binding"/>
    <property type="evidence" value="ECO:0007669"/>
    <property type="project" value="UniProtKB-KW"/>
</dbReference>
<keyword evidence="4 11" id="KW-0812">Transmembrane</keyword>
<organism evidence="12">
    <name type="scientific">Aceria tosichella</name>
    <name type="common">wheat curl mite</name>
    <dbReference type="NCBI Taxonomy" id="561515"/>
    <lineage>
        <taxon>Eukaryota</taxon>
        <taxon>Metazoa</taxon>
        <taxon>Ecdysozoa</taxon>
        <taxon>Arthropoda</taxon>
        <taxon>Chelicerata</taxon>
        <taxon>Arachnida</taxon>
        <taxon>Acari</taxon>
        <taxon>Acariformes</taxon>
        <taxon>Trombidiformes</taxon>
        <taxon>Prostigmata</taxon>
        <taxon>Eupodina</taxon>
        <taxon>Eriophyoidea</taxon>
        <taxon>Eriophyidae</taxon>
        <taxon>Eriophyinae</taxon>
        <taxon>Aceriini</taxon>
        <taxon>Aceria</taxon>
    </lineage>
</organism>
<feature type="binding site" evidence="9">
    <location>
        <position position="466"/>
    </location>
    <ligand>
        <name>Na(+)</name>
        <dbReference type="ChEBI" id="CHEBI:29101"/>
        <label>1</label>
    </ligand>
</feature>
<sequence>MADQYDSKSAQMRHREQRFGNASSEFNEEDEDNEEEEEDEDNYEPVDRIRRSFHLTNQPHSSPSHQGQLHQQLSQSSSGAARQASRHLSNQSSSCQIPAPETIQVTLNESYFARERRFIVSQLANARQKLNSLQLFNPAQNESLKQQQQQEWSEKEKYTLDSLNEFNGPQGERFQWNKPEDGREVWPSKLQYFLAITSYSIGLGNVIRFPILVQKNGGLAFIIPFVIMLLLEGIPLFYLELAIGQRTRKAAISCWNLVSPFAVGIGIASAAVSFLIGLYYNTMVAWTLLYTWASLNHKLPTAQGGVGGGGNVCSPEQLAASPVQLSSSSSLSPYDNKMANLDDTNETVKAAAECQLATPFEYFWYRETLDISSNVSDWSKFNWPIVLCLTIAWLISYVCLVKGLSSSKRLVYIISTFPYVILLIFLAKAVSLRGMGQGLRYFIEPDWPKLFDPYVWLQAAAQVFFSLGLGFGGLIALSSYNQVNNNCYKDAIKVSLINFVTSLLAGIVVFSILGFRATLNYERCQVEREQQIDFYLADYNLKVLEYGAVFKQVTERNDKTGTTSSKISSGNGSNNARQRPGANVEQFVAIKRPPDVTEPPSTISQDAAEEEEENDDGSVPIENDDKESSLEDAIDSIRNLDRQLDLGSSSGSFDYGDSDTEFIVNASNLIDRKQLDKIVENIENLPKCSIRRELDESTRGTGLVFVVMAEAISQFESNANSWNILFFLMILALGFDSQFGNLEGLLSSLTDFNFNLNSKQLNESLTTNGHHQQHHDDDDYDAHPANTSNGLGGGGMSRSPGQQQAAKLRANQLIRQWATGCICGLSLVISIVMFAHGAGSYMFAIFDEYASSFSLVIIALFELLAISYIYGLKRFSDDCELMTGKRPPFLVLLSWRYISPIVLLLLVFATIKQFANELNYEVWLVAGDKGGGEWGIAQDESSHLVAKEWPSWSIVFGVVLIVSCVIWIPLIAILRAIRINIVPEEQEQRWFLAEELREYHQLHDQEHQVSKFERIFFGFRQDDD</sequence>
<dbReference type="GO" id="GO:0035725">
    <property type="term" value="P:sodium ion transmembrane transport"/>
    <property type="evidence" value="ECO:0007669"/>
    <property type="project" value="TreeGrafter"/>
</dbReference>
<evidence type="ECO:0000256" key="1">
    <source>
        <dbReference type="ARBA" id="ARBA00004141"/>
    </source>
</evidence>
<dbReference type="SUPFAM" id="SSF161070">
    <property type="entry name" value="SNF-like"/>
    <property type="match status" value="2"/>
</dbReference>
<feature type="transmembrane region" description="Helical" evidence="11">
    <location>
        <begin position="496"/>
        <end position="515"/>
    </location>
</feature>
<feature type="compositionally biased region" description="Low complexity" evidence="10">
    <location>
        <begin position="58"/>
        <end position="87"/>
    </location>
</feature>
<feature type="region of interest" description="Disordered" evidence="10">
    <location>
        <begin position="559"/>
        <end position="628"/>
    </location>
</feature>
<feature type="transmembrane region" description="Helical" evidence="11">
    <location>
        <begin position="255"/>
        <end position="280"/>
    </location>
</feature>
<feature type="compositionally biased region" description="Acidic residues" evidence="10">
    <location>
        <begin position="26"/>
        <end position="44"/>
    </location>
</feature>
<accession>A0A6G1SP16</accession>
<dbReference type="PANTHER" id="PTHR11616:SF182">
    <property type="entry name" value="TRANSPORTER"/>
    <property type="match status" value="1"/>
</dbReference>
<proteinExistence type="inferred from homology"/>